<name>A0A371H6U4_MUCPR</name>
<dbReference type="Pfam" id="PF13976">
    <property type="entry name" value="gag_pre-integrs"/>
    <property type="match status" value="1"/>
</dbReference>
<dbReference type="EMBL" id="QJKJ01003438">
    <property type="protein sequence ID" value="RDX98510.1"/>
    <property type="molecule type" value="Genomic_DNA"/>
</dbReference>
<dbReference type="AlphaFoldDB" id="A0A371H6U4"/>
<accession>A0A371H6U4</accession>
<comment type="caution">
    <text evidence="2">The sequence shown here is derived from an EMBL/GenBank/DDBJ whole genome shotgun (WGS) entry which is preliminary data.</text>
</comment>
<dbReference type="InterPro" id="IPR025724">
    <property type="entry name" value="GAG-pre-integrase_dom"/>
</dbReference>
<sequence length="132" mass="15260">MIITIENLLDNRKKTPIMVLVQLFLMSHDESMTLDQSQEDELLLKVTKKISLTDLTNESLTCLVSINNDQWTWHKKLGHARLKLISKLKKHNLIRELPSLVYKIDILCDECQKGKQVRGSFESENIVSTLNL</sequence>
<feature type="domain" description="GAG-pre-integrase" evidence="1">
    <location>
        <begin position="52"/>
        <end position="116"/>
    </location>
</feature>
<proteinExistence type="predicted"/>
<feature type="non-terminal residue" evidence="2">
    <location>
        <position position="1"/>
    </location>
</feature>
<evidence type="ECO:0000259" key="1">
    <source>
        <dbReference type="Pfam" id="PF13976"/>
    </source>
</evidence>
<dbReference type="Proteomes" id="UP000257109">
    <property type="component" value="Unassembled WGS sequence"/>
</dbReference>
<evidence type="ECO:0000313" key="2">
    <source>
        <dbReference type="EMBL" id="RDX98510.1"/>
    </source>
</evidence>
<evidence type="ECO:0000313" key="3">
    <source>
        <dbReference type="Proteomes" id="UP000257109"/>
    </source>
</evidence>
<gene>
    <name evidence="2" type="ORF">CR513_18551</name>
</gene>
<keyword evidence="3" id="KW-1185">Reference proteome</keyword>
<protein>
    <recommendedName>
        <fullName evidence="1">GAG-pre-integrase domain-containing protein</fullName>
    </recommendedName>
</protein>
<organism evidence="2 3">
    <name type="scientific">Mucuna pruriens</name>
    <name type="common">Velvet bean</name>
    <name type="synonym">Dolichos pruriens</name>
    <dbReference type="NCBI Taxonomy" id="157652"/>
    <lineage>
        <taxon>Eukaryota</taxon>
        <taxon>Viridiplantae</taxon>
        <taxon>Streptophyta</taxon>
        <taxon>Embryophyta</taxon>
        <taxon>Tracheophyta</taxon>
        <taxon>Spermatophyta</taxon>
        <taxon>Magnoliopsida</taxon>
        <taxon>eudicotyledons</taxon>
        <taxon>Gunneridae</taxon>
        <taxon>Pentapetalae</taxon>
        <taxon>rosids</taxon>
        <taxon>fabids</taxon>
        <taxon>Fabales</taxon>
        <taxon>Fabaceae</taxon>
        <taxon>Papilionoideae</taxon>
        <taxon>50 kb inversion clade</taxon>
        <taxon>NPAAA clade</taxon>
        <taxon>indigoferoid/millettioid clade</taxon>
        <taxon>Phaseoleae</taxon>
        <taxon>Mucuna</taxon>
    </lineage>
</organism>
<reference evidence="2" key="1">
    <citation type="submission" date="2018-05" db="EMBL/GenBank/DDBJ databases">
        <title>Draft genome of Mucuna pruriens seed.</title>
        <authorList>
            <person name="Nnadi N.E."/>
            <person name="Vos R."/>
            <person name="Hasami M.H."/>
            <person name="Devisetty U.K."/>
            <person name="Aguiy J.C."/>
        </authorList>
    </citation>
    <scope>NUCLEOTIDE SEQUENCE [LARGE SCALE GENOMIC DNA]</scope>
    <source>
        <strain evidence="2">JCA_2017</strain>
    </source>
</reference>